<evidence type="ECO:0000259" key="1">
    <source>
        <dbReference type="Pfam" id="PF13013"/>
    </source>
</evidence>
<dbReference type="InterPro" id="IPR038883">
    <property type="entry name" value="AN11006-like"/>
</dbReference>
<feature type="domain" description="F-box" evidence="1">
    <location>
        <begin position="7"/>
        <end position="109"/>
    </location>
</feature>
<dbReference type="EMBL" id="HG992977">
    <property type="protein sequence ID" value="CAE7002503.1"/>
    <property type="molecule type" value="Genomic_DNA"/>
</dbReference>
<dbReference type="Pfam" id="PF13013">
    <property type="entry name" value="F-box-like_2"/>
    <property type="match status" value="1"/>
</dbReference>
<proteinExistence type="predicted"/>
<sequence>MAVTTPASTSASSQKPVVEAPQHFCILDLPAELRNRIYDYCLDDGFDTFAPSVRVQPSKPHKERFWQFVGLSQVCKDVRSEFRPLWIKNLSMRFDSRSNLGHFIENFLHHCNGFNPVPRLLQYEWTHCTDNTKPFDITNIVRLRSHAAEFQVEFHPASVANTYPKRTIIDTPCAVEYHDYVSDSDDSYDEDYDAYMDEDSIEFKTWVNDEYSDIAYTHSMENLIKNGKEAWLQDIKDDKVTVFFLFSQSGNHATIKFVYKDASRTDNSPPSAMGLLKRWGILENSELTATMRFVVSRKDKDVKDVGSFRVTKMVERTTVVHKLPRT</sequence>
<dbReference type="Proteomes" id="UP000472372">
    <property type="component" value="Chromosome 1"/>
</dbReference>
<reference evidence="2" key="1">
    <citation type="submission" date="2021-02" db="EMBL/GenBank/DDBJ databases">
        <authorList>
            <person name="Syme A R."/>
            <person name="Syme A R."/>
            <person name="Moolhuijzen P."/>
        </authorList>
    </citation>
    <scope>NUCLEOTIDE SEQUENCE</scope>
    <source>
        <strain evidence="2">W1-1</strain>
    </source>
</reference>
<dbReference type="PANTHER" id="PTHR42085">
    <property type="entry name" value="F-BOX DOMAIN-CONTAINING PROTEIN"/>
    <property type="match status" value="1"/>
</dbReference>
<dbReference type="AlphaFoldDB" id="A0A6S6VR80"/>
<dbReference type="PANTHER" id="PTHR42085:SF1">
    <property type="entry name" value="F-BOX DOMAIN-CONTAINING PROTEIN"/>
    <property type="match status" value="1"/>
</dbReference>
<name>A0A6S6VR80_9PLEO</name>
<protein>
    <submittedName>
        <fullName evidence="2">F-box-2 domain containing protein</fullName>
    </submittedName>
</protein>
<gene>
    <name evidence="2" type="ORF">PTTW11_01399</name>
</gene>
<dbReference type="InterPro" id="IPR001810">
    <property type="entry name" value="F-box_dom"/>
</dbReference>
<evidence type="ECO:0000313" key="2">
    <source>
        <dbReference type="EMBL" id="CAE7002503.1"/>
    </source>
</evidence>
<accession>A0A6S6VR80</accession>
<evidence type="ECO:0000313" key="3">
    <source>
        <dbReference type="Proteomes" id="UP000472372"/>
    </source>
</evidence>
<organism evidence="2 3">
    <name type="scientific">Pyrenophora teres f. teres</name>
    <dbReference type="NCBI Taxonomy" id="97479"/>
    <lineage>
        <taxon>Eukaryota</taxon>
        <taxon>Fungi</taxon>
        <taxon>Dikarya</taxon>
        <taxon>Ascomycota</taxon>
        <taxon>Pezizomycotina</taxon>
        <taxon>Dothideomycetes</taxon>
        <taxon>Pleosporomycetidae</taxon>
        <taxon>Pleosporales</taxon>
        <taxon>Pleosporineae</taxon>
        <taxon>Pleosporaceae</taxon>
        <taxon>Pyrenophora</taxon>
    </lineage>
</organism>